<dbReference type="SUPFAM" id="SSF81660">
    <property type="entry name" value="Metal cation-transporting ATPase, ATP-binding domain N"/>
    <property type="match status" value="1"/>
</dbReference>
<evidence type="ECO:0000256" key="12">
    <source>
        <dbReference type="ARBA" id="ARBA00022967"/>
    </source>
</evidence>
<dbReference type="Pfam" id="PF13246">
    <property type="entry name" value="Cation_ATPase"/>
    <property type="match status" value="1"/>
</dbReference>
<dbReference type="FunFam" id="1.20.1110.10:FF:000023">
    <property type="entry name" value="Cation-transporting ATPase"/>
    <property type="match status" value="1"/>
</dbReference>
<dbReference type="InterPro" id="IPR001757">
    <property type="entry name" value="P_typ_ATPase"/>
</dbReference>
<evidence type="ECO:0000256" key="14">
    <source>
        <dbReference type="ARBA" id="ARBA00023136"/>
    </source>
</evidence>
<evidence type="ECO:0000256" key="20">
    <source>
        <dbReference type="SAM" id="MobiDB-lite"/>
    </source>
</evidence>
<dbReference type="FunFam" id="3.40.1110.10:FF:000026">
    <property type="entry name" value="Cation-transporting ATPase"/>
    <property type="match status" value="1"/>
</dbReference>
<proteinExistence type="inferred from homology"/>
<evidence type="ECO:0000256" key="15">
    <source>
        <dbReference type="ARBA" id="ARBA00051385"/>
    </source>
</evidence>
<keyword evidence="13 21" id="KW-1133">Transmembrane helix</keyword>
<dbReference type="GO" id="GO:0006874">
    <property type="term" value="P:intracellular calcium ion homeostasis"/>
    <property type="evidence" value="ECO:0007669"/>
    <property type="project" value="TreeGrafter"/>
</dbReference>
<evidence type="ECO:0000256" key="19">
    <source>
        <dbReference type="ARBA" id="ARBA00076813"/>
    </source>
</evidence>
<evidence type="ECO:0000256" key="1">
    <source>
        <dbReference type="ARBA" id="ARBA00004107"/>
    </source>
</evidence>
<dbReference type="SFLD" id="SFLDG00002">
    <property type="entry name" value="C1.7:_P-type_atpase_like"/>
    <property type="match status" value="1"/>
</dbReference>
<evidence type="ECO:0000256" key="11">
    <source>
        <dbReference type="ARBA" id="ARBA00022842"/>
    </source>
</evidence>
<feature type="region of interest" description="Disordered" evidence="20">
    <location>
        <begin position="99"/>
        <end position="123"/>
    </location>
</feature>
<dbReference type="InterPro" id="IPR018303">
    <property type="entry name" value="ATPase_P-typ_P_site"/>
</dbReference>
<dbReference type="GO" id="GO:0015594">
    <property type="term" value="F:ABC-type putrescine transporter activity"/>
    <property type="evidence" value="ECO:0007669"/>
    <property type="project" value="UniProtKB-EC"/>
</dbReference>
<dbReference type="SUPFAM" id="SSF81653">
    <property type="entry name" value="Calcium ATPase, transduction domain A"/>
    <property type="match status" value="1"/>
</dbReference>
<evidence type="ECO:0000256" key="18">
    <source>
        <dbReference type="ARBA" id="ARBA00074226"/>
    </source>
</evidence>
<dbReference type="FunFam" id="2.70.150.10:FF:000017">
    <property type="entry name" value="Cation-transporting ATPase"/>
    <property type="match status" value="1"/>
</dbReference>
<organism evidence="23 24">
    <name type="scientific">Oncorhynchus tshawytscha</name>
    <name type="common">Chinook salmon</name>
    <name type="synonym">Salmo tshawytscha</name>
    <dbReference type="NCBI Taxonomy" id="74940"/>
    <lineage>
        <taxon>Eukaryota</taxon>
        <taxon>Metazoa</taxon>
        <taxon>Chordata</taxon>
        <taxon>Craniata</taxon>
        <taxon>Vertebrata</taxon>
        <taxon>Euteleostomi</taxon>
        <taxon>Actinopterygii</taxon>
        <taxon>Neopterygii</taxon>
        <taxon>Teleostei</taxon>
        <taxon>Protacanthopterygii</taxon>
        <taxon>Salmoniformes</taxon>
        <taxon>Salmonidae</taxon>
        <taxon>Salmoninae</taxon>
        <taxon>Oncorhynchus</taxon>
    </lineage>
</organism>
<dbReference type="SUPFAM" id="SSF81665">
    <property type="entry name" value="Calcium ATPase, transmembrane domain M"/>
    <property type="match status" value="1"/>
</dbReference>
<evidence type="ECO:0000256" key="8">
    <source>
        <dbReference type="ARBA" id="ARBA00022741"/>
    </source>
</evidence>
<evidence type="ECO:0000256" key="7">
    <source>
        <dbReference type="ARBA" id="ARBA00022723"/>
    </source>
</evidence>
<evidence type="ECO:0000256" key="17">
    <source>
        <dbReference type="ARBA" id="ARBA00066779"/>
    </source>
</evidence>
<dbReference type="InterPro" id="IPR059000">
    <property type="entry name" value="ATPase_P-type_domA"/>
</dbReference>
<feature type="transmembrane region" description="Helical" evidence="21">
    <location>
        <begin position="923"/>
        <end position="942"/>
    </location>
</feature>
<evidence type="ECO:0000256" key="6">
    <source>
        <dbReference type="ARBA" id="ARBA00022692"/>
    </source>
</evidence>
<dbReference type="PANTHER" id="PTHR45630:SF12">
    <property type="entry name" value="POLYAMINE-TRANSPORTING ATPASE 13A3"/>
    <property type="match status" value="1"/>
</dbReference>
<dbReference type="PANTHER" id="PTHR45630">
    <property type="entry name" value="CATION-TRANSPORTING ATPASE-RELATED"/>
    <property type="match status" value="1"/>
</dbReference>
<dbReference type="SFLD" id="SFLDF00027">
    <property type="entry name" value="p-type_atpase"/>
    <property type="match status" value="1"/>
</dbReference>
<feature type="transmembrane region" description="Helical" evidence="21">
    <location>
        <begin position="232"/>
        <end position="253"/>
    </location>
</feature>
<protein>
    <recommendedName>
        <fullName evidence="18">Polyamine-transporting ATPase 13A3</fullName>
        <ecNumber evidence="17">7.6.2.16</ecNumber>
    </recommendedName>
    <alternativeName>
        <fullName evidence="19">Putrescine transporting ATPase</fullName>
    </alternativeName>
</protein>
<evidence type="ECO:0000256" key="2">
    <source>
        <dbReference type="ARBA" id="ARBA00004195"/>
    </source>
</evidence>
<keyword evidence="7" id="KW-0479">Metal-binding</keyword>
<evidence type="ECO:0000256" key="9">
    <source>
        <dbReference type="ARBA" id="ARBA00022753"/>
    </source>
</evidence>
<dbReference type="GO" id="GO:0031902">
    <property type="term" value="C:late endosome membrane"/>
    <property type="evidence" value="ECO:0007669"/>
    <property type="project" value="UniProtKB-SubCell"/>
</dbReference>
<dbReference type="InterPro" id="IPR023214">
    <property type="entry name" value="HAD_sf"/>
</dbReference>
<dbReference type="SMART" id="SM00831">
    <property type="entry name" value="Cation_ATPase_N"/>
    <property type="match status" value="1"/>
</dbReference>
<dbReference type="InterPro" id="IPR044492">
    <property type="entry name" value="P_typ_ATPase_HD_dom"/>
</dbReference>
<dbReference type="GO" id="GO:0046872">
    <property type="term" value="F:metal ion binding"/>
    <property type="evidence" value="ECO:0007669"/>
    <property type="project" value="UniProtKB-KW"/>
</dbReference>
<name>A0A8C8HD59_ONCTS</name>
<reference evidence="23" key="2">
    <citation type="submission" date="2025-09" db="UniProtKB">
        <authorList>
            <consortium name="Ensembl"/>
        </authorList>
    </citation>
    <scope>IDENTIFICATION</scope>
</reference>
<dbReference type="GO" id="GO:0031901">
    <property type="term" value="C:early endosome membrane"/>
    <property type="evidence" value="ECO:0007669"/>
    <property type="project" value="UniProtKB-SubCell"/>
</dbReference>
<dbReference type="PROSITE" id="PS00154">
    <property type="entry name" value="ATPASE_E1_E2"/>
    <property type="match status" value="1"/>
</dbReference>
<dbReference type="Pfam" id="PF00122">
    <property type="entry name" value="E1-E2_ATPase"/>
    <property type="match status" value="1"/>
</dbReference>
<keyword evidence="6 21" id="KW-0812">Transmembrane</keyword>
<gene>
    <name evidence="23" type="primary">ATP13A3</name>
</gene>
<dbReference type="GO" id="GO:0005524">
    <property type="term" value="F:ATP binding"/>
    <property type="evidence" value="ECO:0007669"/>
    <property type="project" value="UniProtKB-KW"/>
</dbReference>
<dbReference type="Gene3D" id="2.70.150.10">
    <property type="entry name" value="Calcium-transporting ATPase, cytoplasmic transduction domain A"/>
    <property type="match status" value="1"/>
</dbReference>
<comment type="catalytic activity">
    <reaction evidence="15">
        <text>putrescine(out) + ATP + H2O = putrescine(in) + ADP + phosphate + H(+)</text>
        <dbReference type="Rhea" id="RHEA:29995"/>
        <dbReference type="ChEBI" id="CHEBI:15377"/>
        <dbReference type="ChEBI" id="CHEBI:15378"/>
        <dbReference type="ChEBI" id="CHEBI:30616"/>
        <dbReference type="ChEBI" id="CHEBI:43474"/>
        <dbReference type="ChEBI" id="CHEBI:326268"/>
        <dbReference type="ChEBI" id="CHEBI:456216"/>
        <dbReference type="EC" id="7.6.2.16"/>
    </reaction>
    <physiologicalReaction direction="left-to-right" evidence="15">
        <dbReference type="Rhea" id="RHEA:29996"/>
    </physiologicalReaction>
</comment>
<dbReference type="InterPro" id="IPR047821">
    <property type="entry name" value="P5B-type_ATPase"/>
</dbReference>
<feature type="transmembrane region" description="Helical" evidence="21">
    <location>
        <begin position="410"/>
        <end position="434"/>
    </location>
</feature>
<evidence type="ECO:0000256" key="13">
    <source>
        <dbReference type="ARBA" id="ARBA00022989"/>
    </source>
</evidence>
<dbReference type="InterPro" id="IPR006544">
    <property type="entry name" value="P-type_TPase_V"/>
</dbReference>
<feature type="transmembrane region" description="Helical" evidence="21">
    <location>
        <begin position="1066"/>
        <end position="1093"/>
    </location>
</feature>
<dbReference type="NCBIfam" id="TIGR01657">
    <property type="entry name" value="P-ATPase-V"/>
    <property type="match status" value="1"/>
</dbReference>
<dbReference type="InterPro" id="IPR023299">
    <property type="entry name" value="ATPase_P-typ_cyto_dom_N"/>
</dbReference>
<dbReference type="Gene3D" id="3.40.1110.10">
    <property type="entry name" value="Calcium-transporting ATPase, cytoplasmic domain N"/>
    <property type="match status" value="1"/>
</dbReference>
<dbReference type="InterPro" id="IPR004014">
    <property type="entry name" value="ATPase_P-typ_cation-transptr_N"/>
</dbReference>
<dbReference type="GO" id="GO:0015662">
    <property type="term" value="F:P-type ion transporter activity"/>
    <property type="evidence" value="ECO:0007669"/>
    <property type="project" value="InterPro"/>
</dbReference>
<evidence type="ECO:0000313" key="24">
    <source>
        <dbReference type="Proteomes" id="UP000694402"/>
    </source>
</evidence>
<dbReference type="Proteomes" id="UP000694402">
    <property type="component" value="Unassembled WGS sequence"/>
</dbReference>
<dbReference type="InterPro" id="IPR023298">
    <property type="entry name" value="ATPase_P-typ_TM_dom_sf"/>
</dbReference>
<feature type="domain" description="Cation-transporting P-type ATPase N-terminal" evidence="22">
    <location>
        <begin position="160"/>
        <end position="231"/>
    </location>
</feature>
<dbReference type="InterPro" id="IPR047819">
    <property type="entry name" value="P5A-ATPase_N"/>
</dbReference>
<dbReference type="GO" id="GO:0055038">
    <property type="term" value="C:recycling endosome membrane"/>
    <property type="evidence" value="ECO:0007669"/>
    <property type="project" value="UniProtKB-SubCell"/>
</dbReference>
<keyword evidence="8" id="KW-0547">Nucleotide-binding</keyword>
<evidence type="ECO:0000256" key="16">
    <source>
        <dbReference type="ARBA" id="ARBA00053935"/>
    </source>
</evidence>
<dbReference type="Gene3D" id="3.40.50.1000">
    <property type="entry name" value="HAD superfamily/HAD-like"/>
    <property type="match status" value="1"/>
</dbReference>
<evidence type="ECO:0000256" key="10">
    <source>
        <dbReference type="ARBA" id="ARBA00022840"/>
    </source>
</evidence>
<evidence type="ECO:0000256" key="3">
    <source>
        <dbReference type="ARBA" id="ARBA00004520"/>
    </source>
</evidence>
<comment type="similarity">
    <text evidence="4">Belongs to the cation transport ATPase (P-type) (TC 3.A.3) family. Type V subfamily.</text>
</comment>
<dbReference type="GO" id="GO:0019829">
    <property type="term" value="F:ATPase-coupled monoatomic cation transmembrane transporter activity"/>
    <property type="evidence" value="ECO:0007669"/>
    <property type="project" value="InterPro"/>
</dbReference>
<dbReference type="Pfam" id="PF12409">
    <property type="entry name" value="P5-ATPase"/>
    <property type="match status" value="1"/>
</dbReference>
<dbReference type="CDD" id="cd07542">
    <property type="entry name" value="P-type_ATPase_cation"/>
    <property type="match status" value="1"/>
</dbReference>
<dbReference type="EC" id="7.6.2.16" evidence="17"/>
<keyword evidence="10" id="KW-0067">ATP-binding</keyword>
<dbReference type="SUPFAM" id="SSF56784">
    <property type="entry name" value="HAD-like"/>
    <property type="match status" value="1"/>
</dbReference>
<feature type="transmembrane region" description="Helical" evidence="21">
    <location>
        <begin position="440"/>
        <end position="460"/>
    </location>
</feature>
<keyword evidence="24" id="KW-1185">Reference proteome</keyword>
<keyword evidence="14 21" id="KW-0472">Membrane</keyword>
<comment type="function">
    <text evidence="16">ATP-driven pump involved in endocytosis-dependent polyamine transport. Uses ATP as an energy source to transfer polyamine precursor putrescine from the endosomal compartment to the cytosol.</text>
</comment>
<keyword evidence="9" id="KW-0967">Endosome</keyword>
<feature type="transmembrane region" description="Helical" evidence="21">
    <location>
        <begin position="1029"/>
        <end position="1045"/>
    </location>
</feature>
<dbReference type="InterPro" id="IPR036412">
    <property type="entry name" value="HAD-like_sf"/>
</dbReference>
<dbReference type="SFLD" id="SFLDS00003">
    <property type="entry name" value="Haloacid_Dehalogenase"/>
    <property type="match status" value="1"/>
</dbReference>
<dbReference type="GeneTree" id="ENSGT00940000155941"/>
<dbReference type="FunFam" id="3.40.50.1000:FF:000045">
    <property type="entry name" value="Cation-transporting ATPase"/>
    <property type="match status" value="1"/>
</dbReference>
<feature type="region of interest" description="Disordered" evidence="20">
    <location>
        <begin position="329"/>
        <end position="348"/>
    </location>
</feature>
<evidence type="ECO:0000256" key="4">
    <source>
        <dbReference type="ARBA" id="ARBA00006000"/>
    </source>
</evidence>
<keyword evidence="11" id="KW-0460">Magnesium</keyword>
<feature type="compositionally biased region" description="Polar residues" evidence="20">
    <location>
        <begin position="100"/>
        <end position="123"/>
    </location>
</feature>
<comment type="subcellular location">
    <subcellularLocation>
        <location evidence="3">Early endosome membrane</location>
        <topology evidence="3">Multi-pass membrane protein</topology>
    </subcellularLocation>
    <subcellularLocation>
        <location evidence="1">Late endosome membrane</location>
        <topology evidence="1">Multi-pass membrane protein</topology>
    </subcellularLocation>
    <subcellularLocation>
        <location evidence="2">Recycling endosome membrane</location>
        <topology evidence="2">Multi-pass membrane protein</topology>
    </subcellularLocation>
</comment>
<feature type="transmembrane region" description="Helical" evidence="21">
    <location>
        <begin position="27"/>
        <end position="49"/>
    </location>
</feature>
<keyword evidence="5" id="KW-0597">Phosphoprotein</keyword>
<reference evidence="23" key="1">
    <citation type="submission" date="2025-08" db="UniProtKB">
        <authorList>
            <consortium name="Ensembl"/>
        </authorList>
    </citation>
    <scope>IDENTIFICATION</scope>
</reference>
<dbReference type="InterPro" id="IPR008250">
    <property type="entry name" value="ATPase_P-typ_transduc_dom_A_sf"/>
</dbReference>
<sequence>MEKEDLKIVNKDEEDEMELQGYRVCRWRVAVVGLWVLCTGGFLLLLLYWMPEWCVKATCSRTTVREAEVVLLQSTDEFKRWFLAKVRVMLAPGRNPFDSLETQTTPPMANGHSPHSSNSPTQEFNRKYAEYQPTQIRYFTLHSTKYYWSDEVQNFEVLTGLEDLEVTCSNIHSEHSTGLTSNQQEYRRLFFGVNEIAVKVPSVFKLLIKEVLNPFYIFQLFSVILWSADEYYYYAVAIVFMSVISIATSLYTIKKQYVMLHDMVAAHSIVRVSVCRANNADIEEALSTDLVPGDVMVIPSNGTIMPCDAVLVSGTCIVNESMLTGESVPVTKTNLPNPGEGDKEGDGAYSMEEHKRHTLFCGTHIIQTRFYSGELVKAVVVRTGFSTAKGQLVRSILYPKPTDFKLYRDAYLFLLCLVAIAGIGFVYSIVLSIMNKSLDIITITVPPALPAAMTAGIVYAQRRLKRIGIFCISPQRINICGQLNLVCFDKTGTLTEDGLDLWGVQRVENGSFHLSEENAYKESLVKSQFVACMATCHSLTKIDGQLSGDPLDLKMFEATGWEETSLHDRIMPTVVKGNSVCCVPIQLAYEIGIVRQFPFSSALQRMCVVARLLGEKRMDAYLKGAPEVVASLCKKDTVPEDFADVLEDYTKQGFRVIALAHRRLESKLTWHKVQNVNRDQMEANMEFLGLIIMQNKLKAETAGVLEDLRRAHIRTVMVTGDNMLTAISVARDCGMIPPQDRVIIADALPSKDGQSAKINWRYADKPSKHVGKAPRLEVRDGPLYHFAMSGKSFAVISEHFQDVLQKLVLRGTVFARMAPDQKTQLIEALQSVDYFVGMCGDGANDCGALKRAHGGISLSELEASVASPFTSRTPNISCVPSLIREGRAALITSFCVFKFMALYSIIQYISVTLLWCIHNLGDFQFLFIDIAIILLIVFTMSLNPAWKELVSRRPPSGLISGPLLFSVLTQILICLGFQTIAFLWVRHQAWYDIWTPESDACNSSPHANFSPKHNSSEDDHNIKNYENTSLFYVSSFQYLIVAIVFSKGKPFRQPSYKNCEDQRSHVFIVCVPFEWRIALFFIIVVNAAVSVLAEVRHTH</sequence>
<feature type="transmembrane region" description="Helical" evidence="21">
    <location>
        <begin position="963"/>
        <end position="985"/>
    </location>
</feature>
<dbReference type="Pfam" id="PF00690">
    <property type="entry name" value="Cation_ATPase_N"/>
    <property type="match status" value="1"/>
</dbReference>
<accession>A0A8C8HD59</accession>
<feature type="transmembrane region" description="Helical" evidence="21">
    <location>
        <begin position="889"/>
        <end position="911"/>
    </location>
</feature>
<dbReference type="AlphaFoldDB" id="A0A8C8HD59"/>
<dbReference type="NCBIfam" id="TIGR01494">
    <property type="entry name" value="ATPase_P-type"/>
    <property type="match status" value="2"/>
</dbReference>
<dbReference type="GO" id="GO:0016887">
    <property type="term" value="F:ATP hydrolysis activity"/>
    <property type="evidence" value="ECO:0007669"/>
    <property type="project" value="InterPro"/>
</dbReference>
<evidence type="ECO:0000259" key="22">
    <source>
        <dbReference type="SMART" id="SM00831"/>
    </source>
</evidence>
<dbReference type="Ensembl" id="ENSOTST00005066510.2">
    <property type="protein sequence ID" value="ENSOTSP00005061120.2"/>
    <property type="gene ID" value="ENSOTSG00005027247.2"/>
</dbReference>
<dbReference type="FunFam" id="1.20.1110.10:FF:000026">
    <property type="entry name" value="Cation-transporting ATPase"/>
    <property type="match status" value="1"/>
</dbReference>
<evidence type="ECO:0000256" key="5">
    <source>
        <dbReference type="ARBA" id="ARBA00022553"/>
    </source>
</evidence>
<keyword evidence="12" id="KW-1278">Translocase</keyword>
<evidence type="ECO:0000313" key="23">
    <source>
        <dbReference type="Ensembl" id="ENSOTSP00005061120.2"/>
    </source>
</evidence>
<dbReference type="PRINTS" id="PR00119">
    <property type="entry name" value="CATATPASE"/>
</dbReference>
<evidence type="ECO:0000256" key="21">
    <source>
        <dbReference type="SAM" id="Phobius"/>
    </source>
</evidence>